<sequence>MTGEVARWRLQMGTGIGPWADHRGMVHAVDESRWLLLSGLPSPDVNLAMVYDADPAVLAGTLAEIDAMATPALVLLAGAGAERVGDLADPWLHVGEMPMMTIELASAPLRADPRVRPAGPEDREAVASLLADAYHMSPDVVWVCVDPLDRTSETMGIWVLEDDGVAVSTVTTTLTDDAVSIWCMATPERYGRRGYGRALLGAVLEHFHQQGVRTGLLGATPAGEPLYAASGWQHVERWQVFTNAASAQFSG</sequence>
<keyword evidence="1" id="KW-0808">Transferase</keyword>
<evidence type="ECO:0000313" key="5">
    <source>
        <dbReference type="Proteomes" id="UP001499979"/>
    </source>
</evidence>
<accession>A0ABN1UFI7</accession>
<dbReference type="Pfam" id="PF00583">
    <property type="entry name" value="Acetyltransf_1"/>
    <property type="match status" value="1"/>
</dbReference>
<dbReference type="InterPro" id="IPR050832">
    <property type="entry name" value="Bact_Acetyltransf"/>
</dbReference>
<comment type="caution">
    <text evidence="4">The sequence shown here is derived from an EMBL/GenBank/DDBJ whole genome shotgun (WGS) entry which is preliminary data.</text>
</comment>
<evidence type="ECO:0000259" key="3">
    <source>
        <dbReference type="PROSITE" id="PS51186"/>
    </source>
</evidence>
<dbReference type="InterPro" id="IPR016181">
    <property type="entry name" value="Acyl_CoA_acyltransferase"/>
</dbReference>
<dbReference type="CDD" id="cd04301">
    <property type="entry name" value="NAT_SF"/>
    <property type="match status" value="1"/>
</dbReference>
<dbReference type="EMBL" id="BAAAJE010000014">
    <property type="protein sequence ID" value="GAA1147083.1"/>
    <property type="molecule type" value="Genomic_DNA"/>
</dbReference>
<keyword evidence="2" id="KW-0012">Acyltransferase</keyword>
<dbReference type="Gene3D" id="3.40.630.30">
    <property type="match status" value="1"/>
</dbReference>
<organism evidence="4 5">
    <name type="scientific">Nocardioides aquiterrae</name>
    <dbReference type="NCBI Taxonomy" id="203799"/>
    <lineage>
        <taxon>Bacteria</taxon>
        <taxon>Bacillati</taxon>
        <taxon>Actinomycetota</taxon>
        <taxon>Actinomycetes</taxon>
        <taxon>Propionibacteriales</taxon>
        <taxon>Nocardioidaceae</taxon>
        <taxon>Nocardioides</taxon>
    </lineage>
</organism>
<reference evidence="4 5" key="1">
    <citation type="journal article" date="2019" name="Int. J. Syst. Evol. Microbiol.">
        <title>The Global Catalogue of Microorganisms (GCM) 10K type strain sequencing project: providing services to taxonomists for standard genome sequencing and annotation.</title>
        <authorList>
            <consortium name="The Broad Institute Genomics Platform"/>
            <consortium name="The Broad Institute Genome Sequencing Center for Infectious Disease"/>
            <person name="Wu L."/>
            <person name="Ma J."/>
        </authorList>
    </citation>
    <scope>NUCLEOTIDE SEQUENCE [LARGE SCALE GENOMIC DNA]</scope>
    <source>
        <strain evidence="4 5">JCM 11813</strain>
    </source>
</reference>
<dbReference type="PANTHER" id="PTHR43877">
    <property type="entry name" value="AMINOALKYLPHOSPHONATE N-ACETYLTRANSFERASE-RELATED-RELATED"/>
    <property type="match status" value="1"/>
</dbReference>
<dbReference type="PROSITE" id="PS51186">
    <property type="entry name" value="GNAT"/>
    <property type="match status" value="1"/>
</dbReference>
<gene>
    <name evidence="4" type="ORF">GCM10009606_27430</name>
</gene>
<name>A0ABN1UFI7_9ACTN</name>
<feature type="domain" description="N-acetyltransferase" evidence="3">
    <location>
        <begin position="113"/>
        <end position="251"/>
    </location>
</feature>
<protein>
    <recommendedName>
        <fullName evidence="3">N-acetyltransferase domain-containing protein</fullName>
    </recommendedName>
</protein>
<proteinExistence type="predicted"/>
<dbReference type="SUPFAM" id="SSF55729">
    <property type="entry name" value="Acyl-CoA N-acyltransferases (Nat)"/>
    <property type="match status" value="1"/>
</dbReference>
<evidence type="ECO:0000313" key="4">
    <source>
        <dbReference type="EMBL" id="GAA1147083.1"/>
    </source>
</evidence>
<keyword evidence="5" id="KW-1185">Reference proteome</keyword>
<dbReference type="Proteomes" id="UP001499979">
    <property type="component" value="Unassembled WGS sequence"/>
</dbReference>
<dbReference type="InterPro" id="IPR000182">
    <property type="entry name" value="GNAT_dom"/>
</dbReference>
<evidence type="ECO:0000256" key="2">
    <source>
        <dbReference type="ARBA" id="ARBA00023315"/>
    </source>
</evidence>
<dbReference type="RefSeq" id="WP_343908140.1">
    <property type="nucleotide sequence ID" value="NZ_BAAAJE010000014.1"/>
</dbReference>
<evidence type="ECO:0000256" key="1">
    <source>
        <dbReference type="ARBA" id="ARBA00022679"/>
    </source>
</evidence>